<feature type="non-terminal residue" evidence="1">
    <location>
        <position position="389"/>
    </location>
</feature>
<proteinExistence type="predicted"/>
<dbReference type="AlphaFoldDB" id="X0RYD3"/>
<evidence type="ECO:0000313" key="1">
    <source>
        <dbReference type="EMBL" id="GAF73844.1"/>
    </source>
</evidence>
<comment type="caution">
    <text evidence="1">The sequence shown here is derived from an EMBL/GenBank/DDBJ whole genome shotgun (WGS) entry which is preliminary data.</text>
</comment>
<sequence length="389" mass="42749">MPGLPLNRLPAEQPPKIEIGKLDYEPYMNVRKYTALPETAWVKPDLDTSKLEPESLYAINIADQLIRESGLAAGIPITSTNEFVKERGKDSKHYHDNGFDIGTVASDGTVRLLGDTKDWKALATDIKDTLPSGYDVILLGPNEGYRAHHIHVEWDPKTDEEKKTGFLMKQVAQRPPTPPPTYQIAEPSSTAVSLWDNADSLKDYKAAVEYAEQFKDVDSSTYKALQQRAFDRMADTVPIFDKYVNWHNSIYSSLAGMGSEGMKAIGEGAWAINEMMSYVTLGPGGSFAFHPQSPKHESVNFTEQTMWQLGKSFEKWTEKTFPIDPRLQRSWAHTEAPSAIGSMIGFFGAAIAVGGPFRVGASLVSASFPALATLLRGFAIGVPSALGMA</sequence>
<organism evidence="1">
    <name type="scientific">marine sediment metagenome</name>
    <dbReference type="NCBI Taxonomy" id="412755"/>
    <lineage>
        <taxon>unclassified sequences</taxon>
        <taxon>metagenomes</taxon>
        <taxon>ecological metagenomes</taxon>
    </lineage>
</organism>
<gene>
    <name evidence="1" type="ORF">S01H1_10724</name>
</gene>
<reference evidence="1" key="1">
    <citation type="journal article" date="2014" name="Front. Microbiol.">
        <title>High frequency of phylogenetically diverse reductive dehalogenase-homologous genes in deep subseafloor sedimentary metagenomes.</title>
        <authorList>
            <person name="Kawai M."/>
            <person name="Futagami T."/>
            <person name="Toyoda A."/>
            <person name="Takaki Y."/>
            <person name="Nishi S."/>
            <person name="Hori S."/>
            <person name="Arai W."/>
            <person name="Tsubouchi T."/>
            <person name="Morono Y."/>
            <person name="Uchiyama I."/>
            <person name="Ito T."/>
            <person name="Fujiyama A."/>
            <person name="Inagaki F."/>
            <person name="Takami H."/>
        </authorList>
    </citation>
    <scope>NUCLEOTIDE SEQUENCE</scope>
    <source>
        <strain evidence="1">Expedition CK06-06</strain>
    </source>
</reference>
<dbReference type="EMBL" id="BARS01005464">
    <property type="protein sequence ID" value="GAF73844.1"/>
    <property type="molecule type" value="Genomic_DNA"/>
</dbReference>
<accession>X0RYD3</accession>
<protein>
    <submittedName>
        <fullName evidence="1">Uncharacterized protein</fullName>
    </submittedName>
</protein>
<name>X0RYD3_9ZZZZ</name>